<evidence type="ECO:0000313" key="3">
    <source>
        <dbReference type="Proteomes" id="UP001454036"/>
    </source>
</evidence>
<reference evidence="2 3" key="1">
    <citation type="submission" date="2024-01" db="EMBL/GenBank/DDBJ databases">
        <title>The complete chloroplast genome sequence of Lithospermum erythrorhizon: insights into the phylogenetic relationship among Boraginaceae species and the maternal lineages of purple gromwells.</title>
        <authorList>
            <person name="Okada T."/>
            <person name="Watanabe K."/>
        </authorList>
    </citation>
    <scope>NUCLEOTIDE SEQUENCE [LARGE SCALE GENOMIC DNA]</scope>
</reference>
<feature type="compositionally biased region" description="Basic and acidic residues" evidence="1">
    <location>
        <begin position="42"/>
        <end position="52"/>
    </location>
</feature>
<dbReference type="AlphaFoldDB" id="A0AAV3PC81"/>
<organism evidence="2 3">
    <name type="scientific">Lithospermum erythrorhizon</name>
    <name type="common">Purple gromwell</name>
    <name type="synonym">Lithospermum officinale var. erythrorhizon</name>
    <dbReference type="NCBI Taxonomy" id="34254"/>
    <lineage>
        <taxon>Eukaryota</taxon>
        <taxon>Viridiplantae</taxon>
        <taxon>Streptophyta</taxon>
        <taxon>Embryophyta</taxon>
        <taxon>Tracheophyta</taxon>
        <taxon>Spermatophyta</taxon>
        <taxon>Magnoliopsida</taxon>
        <taxon>eudicotyledons</taxon>
        <taxon>Gunneridae</taxon>
        <taxon>Pentapetalae</taxon>
        <taxon>asterids</taxon>
        <taxon>lamiids</taxon>
        <taxon>Boraginales</taxon>
        <taxon>Boraginaceae</taxon>
        <taxon>Boraginoideae</taxon>
        <taxon>Lithospermeae</taxon>
        <taxon>Lithospermum</taxon>
    </lineage>
</organism>
<evidence type="ECO:0000313" key="2">
    <source>
        <dbReference type="EMBL" id="GAA0149244.1"/>
    </source>
</evidence>
<comment type="caution">
    <text evidence="2">The sequence shown here is derived from an EMBL/GenBank/DDBJ whole genome shotgun (WGS) entry which is preliminary data.</text>
</comment>
<name>A0AAV3PC81_LITER</name>
<dbReference type="EMBL" id="BAABME010001369">
    <property type="protein sequence ID" value="GAA0149244.1"/>
    <property type="molecule type" value="Genomic_DNA"/>
</dbReference>
<proteinExistence type="predicted"/>
<feature type="region of interest" description="Disordered" evidence="1">
    <location>
        <begin position="1"/>
        <end position="144"/>
    </location>
</feature>
<keyword evidence="3" id="KW-1185">Reference proteome</keyword>
<feature type="compositionally biased region" description="Basic and acidic residues" evidence="1">
    <location>
        <begin position="87"/>
        <end position="97"/>
    </location>
</feature>
<protein>
    <submittedName>
        <fullName evidence="2">Uncharacterized protein</fullName>
    </submittedName>
</protein>
<gene>
    <name evidence="2" type="ORF">LIER_08471</name>
</gene>
<sequence length="144" mass="16095">METNLSSHPGVRARAQSTLGCIEDKGRSIAATNPSKKNPKLPRIDQVKEARVDTQVPRPTREQVNIDTMRVTSGDCRSDAVIGKSKVYNDHHLRDNESSNNNYAPQKQQGTTQHQSNDRASSDSHRRRSNHRSSYDLITSDSTP</sequence>
<dbReference type="Proteomes" id="UP001454036">
    <property type="component" value="Unassembled WGS sequence"/>
</dbReference>
<feature type="compositionally biased region" description="Polar residues" evidence="1">
    <location>
        <begin position="98"/>
        <end position="115"/>
    </location>
</feature>
<accession>A0AAV3PC81</accession>
<evidence type="ECO:0000256" key="1">
    <source>
        <dbReference type="SAM" id="MobiDB-lite"/>
    </source>
</evidence>